<evidence type="ECO:0000256" key="4">
    <source>
        <dbReference type="ARBA" id="ARBA00022553"/>
    </source>
</evidence>
<dbReference type="InterPro" id="IPR019376">
    <property type="entry name" value="Myeloid_leukemia_factor"/>
</dbReference>
<keyword evidence="4" id="KW-0597">Phosphoprotein</keyword>
<accession>A0ABP1PQ86</accession>
<dbReference type="PANTHER" id="PTHR13105">
    <property type="entry name" value="MYELOID LEUKEMIA FACTOR"/>
    <property type="match status" value="1"/>
</dbReference>
<organism evidence="6 7">
    <name type="scientific">Orchesella dallaii</name>
    <dbReference type="NCBI Taxonomy" id="48710"/>
    <lineage>
        <taxon>Eukaryota</taxon>
        <taxon>Metazoa</taxon>
        <taxon>Ecdysozoa</taxon>
        <taxon>Arthropoda</taxon>
        <taxon>Hexapoda</taxon>
        <taxon>Collembola</taxon>
        <taxon>Entomobryomorpha</taxon>
        <taxon>Entomobryoidea</taxon>
        <taxon>Orchesellidae</taxon>
        <taxon>Orchesellinae</taxon>
        <taxon>Orchesella</taxon>
    </lineage>
</organism>
<evidence type="ECO:0000313" key="7">
    <source>
        <dbReference type="Proteomes" id="UP001642540"/>
    </source>
</evidence>
<comment type="subcellular location">
    <subcellularLocation>
        <location evidence="1">Cytoplasm</location>
    </subcellularLocation>
</comment>
<dbReference type="EMBL" id="CAXLJM020000007">
    <property type="protein sequence ID" value="CAL8073196.1"/>
    <property type="molecule type" value="Genomic_DNA"/>
</dbReference>
<name>A0ABP1PQ86_9HEXA</name>
<dbReference type="Pfam" id="PF10248">
    <property type="entry name" value="Mlf1IP"/>
    <property type="match status" value="1"/>
</dbReference>
<dbReference type="Proteomes" id="UP001642540">
    <property type="component" value="Unassembled WGS sequence"/>
</dbReference>
<sequence length="296" mass="32811">MFGSLMRDMERDPIFGAMRMMNSFFGAPAPGGFGLSLMGPQHMGHHPHMEEQRDDMMPFGGGAMTPFGPFGGGFPDMSRMMTMSAPNGHAFSSSSFVSISSGPDGRPQVYQASSETRQGPDGLKETRKTLTDTRAGTKKMAVGRHMDEQAHIVEREQDMRTGQLNENHEFYNLEEEQAPQFDREWRHRAHGPGRYAHSASMPAITASAAPTAEYVEHPDEYPAIASSSRGYQPQHSESSVTIEELPASDDEAEQNRSRRSYPHTTSSSAAAVTSRRSPYGTSKEKRQKRSKLSKKY</sequence>
<evidence type="ECO:0000256" key="2">
    <source>
        <dbReference type="ARBA" id="ARBA00008332"/>
    </source>
</evidence>
<evidence type="ECO:0008006" key="8">
    <source>
        <dbReference type="Google" id="ProtNLM"/>
    </source>
</evidence>
<feature type="region of interest" description="Disordered" evidence="5">
    <location>
        <begin position="224"/>
        <end position="296"/>
    </location>
</feature>
<evidence type="ECO:0000256" key="1">
    <source>
        <dbReference type="ARBA" id="ARBA00004496"/>
    </source>
</evidence>
<feature type="compositionally biased region" description="Low complexity" evidence="5">
    <location>
        <begin position="264"/>
        <end position="277"/>
    </location>
</feature>
<evidence type="ECO:0000256" key="5">
    <source>
        <dbReference type="SAM" id="MobiDB-lite"/>
    </source>
</evidence>
<reference evidence="6 7" key="1">
    <citation type="submission" date="2024-08" db="EMBL/GenBank/DDBJ databases">
        <authorList>
            <person name="Cucini C."/>
            <person name="Frati F."/>
        </authorList>
    </citation>
    <scope>NUCLEOTIDE SEQUENCE [LARGE SCALE GENOMIC DNA]</scope>
</reference>
<keyword evidence="7" id="KW-1185">Reference proteome</keyword>
<feature type="compositionally biased region" description="Polar residues" evidence="5">
    <location>
        <begin position="225"/>
        <end position="241"/>
    </location>
</feature>
<comment type="caution">
    <text evidence="6">The sequence shown here is derived from an EMBL/GenBank/DDBJ whole genome shotgun (WGS) entry which is preliminary data.</text>
</comment>
<evidence type="ECO:0000313" key="6">
    <source>
        <dbReference type="EMBL" id="CAL8073196.1"/>
    </source>
</evidence>
<feature type="region of interest" description="Disordered" evidence="5">
    <location>
        <begin position="94"/>
        <end position="128"/>
    </location>
</feature>
<evidence type="ECO:0000256" key="3">
    <source>
        <dbReference type="ARBA" id="ARBA00022490"/>
    </source>
</evidence>
<keyword evidence="3" id="KW-0963">Cytoplasm</keyword>
<gene>
    <name evidence="6" type="ORF">ODALV1_LOCUS2535</name>
</gene>
<protein>
    <recommendedName>
        <fullName evidence="8">Myeloid leukemia factor</fullName>
    </recommendedName>
</protein>
<proteinExistence type="inferred from homology"/>
<comment type="similarity">
    <text evidence="2">Belongs to the MLF family.</text>
</comment>
<feature type="compositionally biased region" description="Basic residues" evidence="5">
    <location>
        <begin position="285"/>
        <end position="296"/>
    </location>
</feature>